<name>A0A0F9PGX1_9ZZZZ</name>
<dbReference type="AlphaFoldDB" id="A0A0F9PGX1"/>
<evidence type="ECO:0000256" key="1">
    <source>
        <dbReference type="SAM" id="MobiDB-lite"/>
    </source>
</evidence>
<comment type="caution">
    <text evidence="2">The sequence shown here is derived from an EMBL/GenBank/DDBJ whole genome shotgun (WGS) entry which is preliminary data.</text>
</comment>
<organism evidence="2">
    <name type="scientific">marine sediment metagenome</name>
    <dbReference type="NCBI Taxonomy" id="412755"/>
    <lineage>
        <taxon>unclassified sequences</taxon>
        <taxon>metagenomes</taxon>
        <taxon>ecological metagenomes</taxon>
    </lineage>
</organism>
<protein>
    <submittedName>
        <fullName evidence="2">Uncharacterized protein</fullName>
    </submittedName>
</protein>
<reference evidence="2" key="1">
    <citation type="journal article" date="2015" name="Nature">
        <title>Complex archaea that bridge the gap between prokaryotes and eukaryotes.</title>
        <authorList>
            <person name="Spang A."/>
            <person name="Saw J.H."/>
            <person name="Jorgensen S.L."/>
            <person name="Zaremba-Niedzwiedzka K."/>
            <person name="Martijn J."/>
            <person name="Lind A.E."/>
            <person name="van Eijk R."/>
            <person name="Schleper C."/>
            <person name="Guy L."/>
            <person name="Ettema T.J."/>
        </authorList>
    </citation>
    <scope>NUCLEOTIDE SEQUENCE</scope>
</reference>
<feature type="compositionally biased region" description="Basic and acidic residues" evidence="1">
    <location>
        <begin position="47"/>
        <end position="58"/>
    </location>
</feature>
<sequence length="65" mass="7414">MTTARQPERKQFRVSGLDGLKDLKVAHLSADQRERGESSKDGQYLAAKDEESFDDEKAQKKRYGL</sequence>
<feature type="region of interest" description="Disordered" evidence="1">
    <location>
        <begin position="29"/>
        <end position="65"/>
    </location>
</feature>
<proteinExistence type="predicted"/>
<gene>
    <name evidence="2" type="ORF">LCGC14_1217200</name>
</gene>
<dbReference type="EMBL" id="LAZR01006375">
    <property type="protein sequence ID" value="KKM92567.1"/>
    <property type="molecule type" value="Genomic_DNA"/>
</dbReference>
<feature type="compositionally biased region" description="Basic and acidic residues" evidence="1">
    <location>
        <begin position="29"/>
        <end position="40"/>
    </location>
</feature>
<accession>A0A0F9PGX1</accession>
<evidence type="ECO:0000313" key="2">
    <source>
        <dbReference type="EMBL" id="KKM92567.1"/>
    </source>
</evidence>